<dbReference type="AlphaFoldDB" id="A0ABD1GWY3"/>
<protein>
    <submittedName>
        <fullName evidence="1">Titin isoform X2</fullName>
    </submittedName>
</protein>
<dbReference type="Proteomes" id="UP001567538">
    <property type="component" value="Unassembled WGS sequence"/>
</dbReference>
<dbReference type="EMBL" id="JBEAFC010000007">
    <property type="protein sequence ID" value="KAL1548667.1"/>
    <property type="molecule type" value="Genomic_DNA"/>
</dbReference>
<reference evidence="1 2" key="1">
    <citation type="submission" date="2024-06" db="EMBL/GenBank/DDBJ databases">
        <title>A chromosome level genome sequence of Diviner's sage (Salvia divinorum).</title>
        <authorList>
            <person name="Ford S.A."/>
            <person name="Ro D.-K."/>
            <person name="Ness R.W."/>
            <person name="Phillips M.A."/>
        </authorList>
    </citation>
    <scope>NUCLEOTIDE SEQUENCE [LARGE SCALE GENOMIC DNA]</scope>
    <source>
        <strain evidence="1">SAF-2024a</strain>
        <tissue evidence="1">Leaf</tissue>
    </source>
</reference>
<proteinExistence type="predicted"/>
<dbReference type="PANTHER" id="PTHR33427">
    <property type="entry name" value="HNH ENDONUCLEASE"/>
    <property type="match status" value="1"/>
</dbReference>
<sequence length="82" mass="9261">MANDFVFTEEEMAVDGGLGYPTTFAKLCRDRSFGPFSHGPWPALYLHPLCFGSTRGGGLTVPSNVRILQWQVCRRKHNKLEF</sequence>
<gene>
    <name evidence="1" type="ORF">AAHA92_16871</name>
</gene>
<keyword evidence="2" id="KW-1185">Reference proteome</keyword>
<dbReference type="PANTHER" id="PTHR33427:SF2">
    <property type="entry name" value="TRICHOHYALIN"/>
    <property type="match status" value="1"/>
</dbReference>
<name>A0ABD1GWY3_SALDI</name>
<organism evidence="1 2">
    <name type="scientific">Salvia divinorum</name>
    <name type="common">Maria pastora</name>
    <name type="synonym">Diviner's sage</name>
    <dbReference type="NCBI Taxonomy" id="28513"/>
    <lineage>
        <taxon>Eukaryota</taxon>
        <taxon>Viridiplantae</taxon>
        <taxon>Streptophyta</taxon>
        <taxon>Embryophyta</taxon>
        <taxon>Tracheophyta</taxon>
        <taxon>Spermatophyta</taxon>
        <taxon>Magnoliopsida</taxon>
        <taxon>eudicotyledons</taxon>
        <taxon>Gunneridae</taxon>
        <taxon>Pentapetalae</taxon>
        <taxon>asterids</taxon>
        <taxon>lamiids</taxon>
        <taxon>Lamiales</taxon>
        <taxon>Lamiaceae</taxon>
        <taxon>Nepetoideae</taxon>
        <taxon>Mentheae</taxon>
        <taxon>Salviinae</taxon>
        <taxon>Salvia</taxon>
        <taxon>Salvia subgen. Calosphace</taxon>
    </lineage>
</organism>
<comment type="caution">
    <text evidence="1">The sequence shown here is derived from an EMBL/GenBank/DDBJ whole genome shotgun (WGS) entry which is preliminary data.</text>
</comment>
<evidence type="ECO:0000313" key="2">
    <source>
        <dbReference type="Proteomes" id="UP001567538"/>
    </source>
</evidence>
<accession>A0ABD1GWY3</accession>
<evidence type="ECO:0000313" key="1">
    <source>
        <dbReference type="EMBL" id="KAL1548667.1"/>
    </source>
</evidence>